<accession>A0A5B6VA06</accession>
<keyword evidence="3" id="KW-1185">Reference proteome</keyword>
<protein>
    <submittedName>
        <fullName evidence="2">Pol protein</fullName>
    </submittedName>
</protein>
<evidence type="ECO:0000259" key="1">
    <source>
        <dbReference type="Pfam" id="PF24626"/>
    </source>
</evidence>
<gene>
    <name evidence="2" type="ORF">EPI10_001145</name>
</gene>
<comment type="caution">
    <text evidence="2">The sequence shown here is derived from an EMBL/GenBank/DDBJ whole genome shotgun (WGS) entry which is preliminary data.</text>
</comment>
<dbReference type="Pfam" id="PF24626">
    <property type="entry name" value="SH3_Tf2-1"/>
    <property type="match status" value="1"/>
</dbReference>
<dbReference type="OrthoDB" id="1732603at2759"/>
<feature type="domain" description="Tf2-1-like SH3-like" evidence="1">
    <location>
        <begin position="37"/>
        <end position="69"/>
    </location>
</feature>
<dbReference type="Proteomes" id="UP000325315">
    <property type="component" value="Unassembled WGS sequence"/>
</dbReference>
<dbReference type="InterPro" id="IPR056924">
    <property type="entry name" value="SH3_Tf2-1"/>
</dbReference>
<evidence type="ECO:0000313" key="2">
    <source>
        <dbReference type="EMBL" id="KAA3466018.1"/>
    </source>
</evidence>
<reference evidence="3" key="1">
    <citation type="journal article" date="2019" name="Plant Biotechnol. J.">
        <title>Genome sequencing of the Australian wild diploid species Gossypium australe highlights disease resistance and delayed gland morphogenesis.</title>
        <authorList>
            <person name="Cai Y."/>
            <person name="Cai X."/>
            <person name="Wang Q."/>
            <person name="Wang P."/>
            <person name="Zhang Y."/>
            <person name="Cai C."/>
            <person name="Xu Y."/>
            <person name="Wang K."/>
            <person name="Zhou Z."/>
            <person name="Wang C."/>
            <person name="Geng S."/>
            <person name="Li B."/>
            <person name="Dong Q."/>
            <person name="Hou Y."/>
            <person name="Wang H."/>
            <person name="Ai P."/>
            <person name="Liu Z."/>
            <person name="Yi F."/>
            <person name="Sun M."/>
            <person name="An G."/>
            <person name="Cheng J."/>
            <person name="Zhang Y."/>
            <person name="Shi Q."/>
            <person name="Xie Y."/>
            <person name="Shi X."/>
            <person name="Chang Y."/>
            <person name="Huang F."/>
            <person name="Chen Y."/>
            <person name="Hong S."/>
            <person name="Mi L."/>
            <person name="Sun Q."/>
            <person name="Zhang L."/>
            <person name="Zhou B."/>
            <person name="Peng R."/>
            <person name="Zhang X."/>
            <person name="Liu F."/>
        </authorList>
    </citation>
    <scope>NUCLEOTIDE SEQUENCE [LARGE SCALE GENOMIC DNA]</scope>
    <source>
        <strain evidence="3">cv. PA1801</strain>
    </source>
</reference>
<name>A0A5B6VA06_9ROSI</name>
<evidence type="ECO:0000313" key="3">
    <source>
        <dbReference type="Proteomes" id="UP000325315"/>
    </source>
</evidence>
<organism evidence="2 3">
    <name type="scientific">Gossypium australe</name>
    <dbReference type="NCBI Taxonomy" id="47621"/>
    <lineage>
        <taxon>Eukaryota</taxon>
        <taxon>Viridiplantae</taxon>
        <taxon>Streptophyta</taxon>
        <taxon>Embryophyta</taxon>
        <taxon>Tracheophyta</taxon>
        <taxon>Spermatophyta</taxon>
        <taxon>Magnoliopsida</taxon>
        <taxon>eudicotyledons</taxon>
        <taxon>Gunneridae</taxon>
        <taxon>Pentapetalae</taxon>
        <taxon>rosids</taxon>
        <taxon>malvids</taxon>
        <taxon>Malvales</taxon>
        <taxon>Malvaceae</taxon>
        <taxon>Malvoideae</taxon>
        <taxon>Gossypium</taxon>
    </lineage>
</organism>
<dbReference type="EMBL" id="SMMG02000007">
    <property type="protein sequence ID" value="KAA3466018.1"/>
    <property type="molecule type" value="Genomic_DNA"/>
</dbReference>
<proteinExistence type="predicted"/>
<sequence>MAPCEALYGHRCRAPLCWTELGEHRVMGPELVLETEDTVFLKVSPRKKVIRFKRKGKLSLRFIGPYRILFFFSSF</sequence>
<dbReference type="AlphaFoldDB" id="A0A5B6VA06"/>